<comment type="caution">
    <text evidence="3">The sequence shown here is derived from an EMBL/GenBank/DDBJ whole genome shotgun (WGS) entry which is preliminary data.</text>
</comment>
<protein>
    <submittedName>
        <fullName evidence="3">Uncharacterized protein</fullName>
    </submittedName>
</protein>
<evidence type="ECO:0000313" key="4">
    <source>
        <dbReference type="Proteomes" id="UP001271007"/>
    </source>
</evidence>
<dbReference type="Proteomes" id="UP001271007">
    <property type="component" value="Unassembled WGS sequence"/>
</dbReference>
<feature type="transmembrane region" description="Helical" evidence="1">
    <location>
        <begin position="12"/>
        <end position="32"/>
    </location>
</feature>
<keyword evidence="1" id="KW-1133">Transmembrane helix</keyword>
<evidence type="ECO:0000313" key="3">
    <source>
        <dbReference type="EMBL" id="KAK3049315.1"/>
    </source>
</evidence>
<feature type="transmembrane region" description="Helical" evidence="1">
    <location>
        <begin position="79"/>
        <end position="99"/>
    </location>
</feature>
<name>A0AAJ0DFN7_9PEZI</name>
<feature type="transmembrane region" description="Helical" evidence="1">
    <location>
        <begin position="132"/>
        <end position="153"/>
    </location>
</feature>
<reference evidence="3" key="1">
    <citation type="submission" date="2023-04" db="EMBL/GenBank/DDBJ databases">
        <title>Black Yeasts Isolated from many extreme environments.</title>
        <authorList>
            <person name="Coleine C."/>
            <person name="Stajich J.E."/>
            <person name="Selbmann L."/>
        </authorList>
    </citation>
    <scope>NUCLEOTIDE SEQUENCE</scope>
    <source>
        <strain evidence="3">CCFEE 5312</strain>
    </source>
</reference>
<dbReference type="AlphaFoldDB" id="A0AAJ0DFN7"/>
<dbReference type="EMBL" id="JAWDJX010000041">
    <property type="protein sequence ID" value="KAK3049315.1"/>
    <property type="molecule type" value="Genomic_DNA"/>
</dbReference>
<organism evidence="3 4">
    <name type="scientific">Extremus antarcticus</name>
    <dbReference type="NCBI Taxonomy" id="702011"/>
    <lineage>
        <taxon>Eukaryota</taxon>
        <taxon>Fungi</taxon>
        <taxon>Dikarya</taxon>
        <taxon>Ascomycota</taxon>
        <taxon>Pezizomycotina</taxon>
        <taxon>Dothideomycetes</taxon>
        <taxon>Dothideomycetidae</taxon>
        <taxon>Mycosphaerellales</taxon>
        <taxon>Extremaceae</taxon>
        <taxon>Extremus</taxon>
    </lineage>
</organism>
<dbReference type="PANTHER" id="PTHR34391:SF1">
    <property type="entry name" value="UPF0658 GOLGI APPARATUS MEMBRANE PROTEIN C1952.10C-RELATED"/>
    <property type="match status" value="1"/>
</dbReference>
<feature type="transmembrane region" description="Helical" evidence="1">
    <location>
        <begin position="236"/>
        <end position="254"/>
    </location>
</feature>
<keyword evidence="4" id="KW-1185">Reference proteome</keyword>
<feature type="transmembrane region" description="Helical" evidence="1">
    <location>
        <begin position="52"/>
        <end position="72"/>
    </location>
</feature>
<feature type="transmembrane region" description="Helical" evidence="1">
    <location>
        <begin position="209"/>
        <end position="229"/>
    </location>
</feature>
<keyword evidence="2" id="KW-0732">Signal</keyword>
<evidence type="ECO:0000256" key="2">
    <source>
        <dbReference type="SAM" id="SignalP"/>
    </source>
</evidence>
<keyword evidence="1" id="KW-0472">Membrane</keyword>
<keyword evidence="1" id="KW-0812">Transmembrane</keyword>
<feature type="transmembrane region" description="Helical" evidence="1">
    <location>
        <begin position="179"/>
        <end position="203"/>
    </location>
</feature>
<sequence length="350" mass="39420">MYMPNSRWTWSFFAIALVQAMICLALEAYVFGEFETSLTSAAKNGRSGAARTIPTYLAIFIFGFFYQLVLVWDGLRARNTIQVIGLCIYNLGMMIYAAVEMDQVNAAVIELDDMGPGLIDTSAWRYLEPCLIAVPCVLALGTVLMSLVAWKLYDEFAWTIYKHISADLRMKRRYLQYQIYIALLKFDFFFFVGFTVQFLVIVHGDTYEFALTIAALVITVLLLFLAVWICRAENTFGQSVIIFLYFAGMAYFVFKLVRMYSPSHSQDYGATRHSLTTFAVLTILLLIATIVAAVMCLMNFNKGLKPHLHKGKEGEEGKFEGQGSFARESYAGLGGQQHQLGNVGSRMTID</sequence>
<proteinExistence type="predicted"/>
<dbReference type="GO" id="GO:0005794">
    <property type="term" value="C:Golgi apparatus"/>
    <property type="evidence" value="ECO:0007669"/>
    <property type="project" value="TreeGrafter"/>
</dbReference>
<dbReference type="PANTHER" id="PTHR34391">
    <property type="entry name" value="UPF0658 GOLGI APPARATUS MEMBRANE PROTEIN C1952.10C-RELATED"/>
    <property type="match status" value="1"/>
</dbReference>
<feature type="signal peptide" evidence="2">
    <location>
        <begin position="1"/>
        <end position="20"/>
    </location>
</feature>
<evidence type="ECO:0000256" key="1">
    <source>
        <dbReference type="SAM" id="Phobius"/>
    </source>
</evidence>
<accession>A0AAJ0DFN7</accession>
<feature type="chain" id="PRO_5042503159" evidence="2">
    <location>
        <begin position="21"/>
        <end position="350"/>
    </location>
</feature>
<gene>
    <name evidence="3" type="ORF">LTR09_009493</name>
</gene>
<dbReference type="InterPro" id="IPR040410">
    <property type="entry name" value="UPF0658_Golgi"/>
</dbReference>
<feature type="transmembrane region" description="Helical" evidence="1">
    <location>
        <begin position="274"/>
        <end position="300"/>
    </location>
</feature>